<dbReference type="RefSeq" id="WP_366192013.1">
    <property type="nucleotide sequence ID" value="NZ_JBFBVU010000004.1"/>
</dbReference>
<dbReference type="EMBL" id="JBFBVU010000004">
    <property type="protein sequence ID" value="MEV8466208.1"/>
    <property type="molecule type" value="Genomic_DNA"/>
</dbReference>
<accession>A0ABV3L408</accession>
<comment type="caution">
    <text evidence="3">The sequence shown here is derived from an EMBL/GenBank/DDBJ whole genome shotgun (WGS) entry which is preliminary data.</text>
</comment>
<evidence type="ECO:0000313" key="4">
    <source>
        <dbReference type="Proteomes" id="UP001553161"/>
    </source>
</evidence>
<name>A0ABV3L408_9RHOB</name>
<dbReference type="SUPFAM" id="SSF52402">
    <property type="entry name" value="Adenine nucleotide alpha hydrolases-like"/>
    <property type="match status" value="2"/>
</dbReference>
<reference evidence="3 4" key="1">
    <citation type="submission" date="2024-07" db="EMBL/GenBank/DDBJ databases">
        <authorList>
            <person name="Kang M."/>
        </authorList>
    </citation>
    <scope>NUCLEOTIDE SEQUENCE [LARGE SCALE GENOMIC DNA]</scope>
    <source>
        <strain evidence="3 4">DFM31</strain>
    </source>
</reference>
<dbReference type="PANTHER" id="PTHR46268">
    <property type="entry name" value="STRESS RESPONSE PROTEIN NHAX"/>
    <property type="match status" value="1"/>
</dbReference>
<keyword evidence="4" id="KW-1185">Reference proteome</keyword>
<dbReference type="InterPro" id="IPR006016">
    <property type="entry name" value="UspA"/>
</dbReference>
<evidence type="ECO:0000259" key="2">
    <source>
        <dbReference type="Pfam" id="PF00582"/>
    </source>
</evidence>
<feature type="domain" description="UspA" evidence="2">
    <location>
        <begin position="156"/>
        <end position="278"/>
    </location>
</feature>
<dbReference type="PANTHER" id="PTHR46268:SF15">
    <property type="entry name" value="UNIVERSAL STRESS PROTEIN HP_0031"/>
    <property type="match status" value="1"/>
</dbReference>
<dbReference type="Proteomes" id="UP001553161">
    <property type="component" value="Unassembled WGS sequence"/>
</dbReference>
<dbReference type="Pfam" id="PF00582">
    <property type="entry name" value="Usp"/>
    <property type="match status" value="1"/>
</dbReference>
<comment type="similarity">
    <text evidence="1">Belongs to the universal stress protein A family.</text>
</comment>
<sequence>MSYKTLLTLIRSPDDAAQQISAAAQLSRQFDAHLEIICIGIDEVQMGYYFAGADSMLQETSIEMARERAQELLTQAESLAESEGIRWSARGIVSQYGVLGDVVSQLARFVDLVILPPPYGDEGHVETEAILEAVLFSGTAPVLIAPKGGLPDGFPKRAVIGWDESAEALHATRAALPLLQACEDARVTMVTPSRRIRHSGTPGEDLSTMLDRHGVKVQIDQCPKGSDRVSDVILTHVRDTGADLLVMGAYGHSRFREAILGGATREILSDASLPLLLAH</sequence>
<gene>
    <name evidence="3" type="ORF">AB0T83_05330</name>
</gene>
<dbReference type="Gene3D" id="3.40.50.12370">
    <property type="match status" value="1"/>
</dbReference>
<dbReference type="InterPro" id="IPR006015">
    <property type="entry name" value="Universal_stress_UspA"/>
</dbReference>
<evidence type="ECO:0000313" key="3">
    <source>
        <dbReference type="EMBL" id="MEV8466208.1"/>
    </source>
</evidence>
<proteinExistence type="inferred from homology"/>
<evidence type="ECO:0000256" key="1">
    <source>
        <dbReference type="ARBA" id="ARBA00008791"/>
    </source>
</evidence>
<organism evidence="3 4">
    <name type="scientific">Meridianimarinicoccus marinus</name>
    <dbReference type="NCBI Taxonomy" id="3231483"/>
    <lineage>
        <taxon>Bacteria</taxon>
        <taxon>Pseudomonadati</taxon>
        <taxon>Pseudomonadota</taxon>
        <taxon>Alphaproteobacteria</taxon>
        <taxon>Rhodobacterales</taxon>
        <taxon>Paracoccaceae</taxon>
        <taxon>Meridianimarinicoccus</taxon>
    </lineage>
</organism>
<dbReference type="PRINTS" id="PR01438">
    <property type="entry name" value="UNVRSLSTRESS"/>
</dbReference>
<protein>
    <submittedName>
        <fullName evidence="3">Universal stress protein</fullName>
    </submittedName>
</protein>
<dbReference type="CDD" id="cd00293">
    <property type="entry name" value="USP-like"/>
    <property type="match status" value="1"/>
</dbReference>